<protein>
    <recommendedName>
        <fullName evidence="2">Terpene synthase metal-binding domain-containing protein</fullName>
    </recommendedName>
</protein>
<evidence type="ECO:0000259" key="2">
    <source>
        <dbReference type="Pfam" id="PF03936"/>
    </source>
</evidence>
<dbReference type="InterPro" id="IPR008949">
    <property type="entry name" value="Isoprenoid_synthase_dom_sf"/>
</dbReference>
<dbReference type="STRING" id="4537.A0A0E0KDZ8"/>
<reference evidence="3" key="1">
    <citation type="submission" date="2015-04" db="UniProtKB">
        <authorList>
            <consortium name="EnsemblPlants"/>
        </authorList>
    </citation>
    <scope>IDENTIFICATION</scope>
</reference>
<dbReference type="GO" id="GO:0016114">
    <property type="term" value="P:terpenoid biosynthetic process"/>
    <property type="evidence" value="ECO:0007669"/>
    <property type="project" value="InterPro"/>
</dbReference>
<dbReference type="EnsemblPlants" id="OPUNC03G17370.1">
    <property type="protein sequence ID" value="OPUNC03G17370.1"/>
    <property type="gene ID" value="OPUNC03G17370"/>
</dbReference>
<reference evidence="3" key="2">
    <citation type="submission" date="2018-05" db="EMBL/GenBank/DDBJ databases">
        <title>OpunRS2 (Oryza punctata Reference Sequence Version 2).</title>
        <authorList>
            <person name="Zhang J."/>
            <person name="Kudrna D."/>
            <person name="Lee S."/>
            <person name="Talag J."/>
            <person name="Welchert J."/>
            <person name="Wing R.A."/>
        </authorList>
    </citation>
    <scope>NUCLEOTIDE SEQUENCE [LARGE SCALE GENOMIC DNA]</scope>
</reference>
<feature type="domain" description="Terpene synthase metal-binding" evidence="2">
    <location>
        <begin position="25"/>
        <end position="156"/>
    </location>
</feature>
<dbReference type="Gene3D" id="1.10.600.10">
    <property type="entry name" value="Farnesyl Diphosphate Synthase"/>
    <property type="match status" value="1"/>
</dbReference>
<dbReference type="GO" id="GO:0000287">
    <property type="term" value="F:magnesium ion binding"/>
    <property type="evidence" value="ECO:0007669"/>
    <property type="project" value="InterPro"/>
</dbReference>
<keyword evidence="4" id="KW-1185">Reference proteome</keyword>
<name>A0A0E0KDZ8_ORYPU</name>
<accession>A0A0E0KDZ8</accession>
<dbReference type="Proteomes" id="UP000026962">
    <property type="component" value="Chromosome 3"/>
</dbReference>
<dbReference type="PANTHER" id="PTHR31225:SF63">
    <property type="entry name" value="BETA-SELINENE SYNTHASE"/>
    <property type="match status" value="1"/>
</dbReference>
<dbReference type="Pfam" id="PF03936">
    <property type="entry name" value="Terpene_synth_C"/>
    <property type="match status" value="1"/>
</dbReference>
<sequence>MTSTAISYAIAGFTDSPPHFDKLFLNQYKQLSEYYLREAQWSSDKYMPSFAEHLDVSIMSSGFPQLAPVALAVGRVRDGVGVAPVEAFDWVASDLPSPPCGELARFLSDIASCDSKAAGKKSSKDDDWSATYMAEHGVSGQEAVAAVAALAETAWRTLNRECVETDPALLPAARLVVNFTRMLEVIYLGGRDGYTVGADIKYLVTNFFLATTPSQFN</sequence>
<evidence type="ECO:0000256" key="1">
    <source>
        <dbReference type="ARBA" id="ARBA00022723"/>
    </source>
</evidence>
<organism evidence="3">
    <name type="scientific">Oryza punctata</name>
    <name type="common">Red rice</name>
    <dbReference type="NCBI Taxonomy" id="4537"/>
    <lineage>
        <taxon>Eukaryota</taxon>
        <taxon>Viridiplantae</taxon>
        <taxon>Streptophyta</taxon>
        <taxon>Embryophyta</taxon>
        <taxon>Tracheophyta</taxon>
        <taxon>Spermatophyta</taxon>
        <taxon>Magnoliopsida</taxon>
        <taxon>Liliopsida</taxon>
        <taxon>Poales</taxon>
        <taxon>Poaceae</taxon>
        <taxon>BOP clade</taxon>
        <taxon>Oryzoideae</taxon>
        <taxon>Oryzeae</taxon>
        <taxon>Oryzinae</taxon>
        <taxon>Oryza</taxon>
    </lineage>
</organism>
<dbReference type="AlphaFoldDB" id="A0A0E0KDZ8"/>
<dbReference type="Gramene" id="OPUNC03G17370.1">
    <property type="protein sequence ID" value="OPUNC03G17370.1"/>
    <property type="gene ID" value="OPUNC03G17370"/>
</dbReference>
<dbReference type="GO" id="GO:0010333">
    <property type="term" value="F:terpene synthase activity"/>
    <property type="evidence" value="ECO:0007669"/>
    <property type="project" value="InterPro"/>
</dbReference>
<keyword evidence="1" id="KW-0479">Metal-binding</keyword>
<dbReference type="SUPFAM" id="SSF48576">
    <property type="entry name" value="Terpenoid synthases"/>
    <property type="match status" value="1"/>
</dbReference>
<proteinExistence type="predicted"/>
<evidence type="ECO:0000313" key="4">
    <source>
        <dbReference type="Proteomes" id="UP000026962"/>
    </source>
</evidence>
<dbReference type="HOGENOM" id="CLU_003125_1_2_1"/>
<dbReference type="eggNOG" id="ENOG502QUCN">
    <property type="taxonomic scope" value="Eukaryota"/>
</dbReference>
<dbReference type="InterPro" id="IPR005630">
    <property type="entry name" value="Terpene_synthase_metal-bd"/>
</dbReference>
<dbReference type="InterPro" id="IPR050148">
    <property type="entry name" value="Terpene_synthase-like"/>
</dbReference>
<evidence type="ECO:0000313" key="3">
    <source>
        <dbReference type="EnsemblPlants" id="OPUNC03G17370.1"/>
    </source>
</evidence>
<dbReference type="PANTHER" id="PTHR31225">
    <property type="entry name" value="OS04G0344100 PROTEIN-RELATED"/>
    <property type="match status" value="1"/>
</dbReference>